<accession>A0A6G1GIM1</accession>
<organism evidence="2 3">
    <name type="scientific">Aulographum hederae CBS 113979</name>
    <dbReference type="NCBI Taxonomy" id="1176131"/>
    <lineage>
        <taxon>Eukaryota</taxon>
        <taxon>Fungi</taxon>
        <taxon>Dikarya</taxon>
        <taxon>Ascomycota</taxon>
        <taxon>Pezizomycotina</taxon>
        <taxon>Dothideomycetes</taxon>
        <taxon>Pleosporomycetidae</taxon>
        <taxon>Aulographales</taxon>
        <taxon>Aulographaceae</taxon>
    </lineage>
</organism>
<sequence>MAAAEVASGVRSSLRQPLPLYLTYLEELRVMLCAEHTSCYTRESLPRHLCDQHGVPADRRREILADFPQLAQNPQIAERRRREVWGNHTVDGLPVLRGLACCESGCEFYSVSEDWIQRHCRKEHGRAFAKGRRKRSQQLKAESDNTTTGGGGGGKAYRPVDLQTLWAKKGQVSYFPIDADSSVRVKLGARETGKTSETRETEETRDTRETRETEETRETGEEEQRQGQEQQQQQQEAQICYAWKEIEVRFRQAQEKQARAHGDGGVVERHNHISELTPWLRQTGYHSHLQDLPLDQIAESYQLPDGMGEQEPELAAICSSIDRVLRRSMAVLERDYHGTEEKRRLSRLNSKLLNTFRGAEMSQDPIKPLQNSRSKQTYIRSWQKLACYYYRVTQDGCLR</sequence>
<evidence type="ECO:0000313" key="3">
    <source>
        <dbReference type="Proteomes" id="UP000800041"/>
    </source>
</evidence>
<feature type="non-terminal residue" evidence="2">
    <location>
        <position position="399"/>
    </location>
</feature>
<evidence type="ECO:0000313" key="2">
    <source>
        <dbReference type="EMBL" id="KAF1980609.1"/>
    </source>
</evidence>
<feature type="region of interest" description="Disordered" evidence="1">
    <location>
        <begin position="128"/>
        <end position="157"/>
    </location>
</feature>
<name>A0A6G1GIM1_9PEZI</name>
<feature type="region of interest" description="Disordered" evidence="1">
    <location>
        <begin position="188"/>
        <end position="231"/>
    </location>
</feature>
<dbReference type="EMBL" id="ML977245">
    <property type="protein sequence ID" value="KAF1980609.1"/>
    <property type="molecule type" value="Genomic_DNA"/>
</dbReference>
<reference evidence="2" key="1">
    <citation type="journal article" date="2020" name="Stud. Mycol.">
        <title>101 Dothideomycetes genomes: a test case for predicting lifestyles and emergence of pathogens.</title>
        <authorList>
            <person name="Haridas S."/>
            <person name="Albert R."/>
            <person name="Binder M."/>
            <person name="Bloem J."/>
            <person name="Labutti K."/>
            <person name="Salamov A."/>
            <person name="Andreopoulos B."/>
            <person name="Baker S."/>
            <person name="Barry K."/>
            <person name="Bills G."/>
            <person name="Bluhm B."/>
            <person name="Cannon C."/>
            <person name="Castanera R."/>
            <person name="Culley D."/>
            <person name="Daum C."/>
            <person name="Ezra D."/>
            <person name="Gonzalez J."/>
            <person name="Henrissat B."/>
            <person name="Kuo A."/>
            <person name="Liang C."/>
            <person name="Lipzen A."/>
            <person name="Lutzoni F."/>
            <person name="Magnuson J."/>
            <person name="Mondo S."/>
            <person name="Nolan M."/>
            <person name="Ohm R."/>
            <person name="Pangilinan J."/>
            <person name="Park H.-J."/>
            <person name="Ramirez L."/>
            <person name="Alfaro M."/>
            <person name="Sun H."/>
            <person name="Tritt A."/>
            <person name="Yoshinaga Y."/>
            <person name="Zwiers L.-H."/>
            <person name="Turgeon B."/>
            <person name="Goodwin S."/>
            <person name="Spatafora J."/>
            <person name="Crous P."/>
            <person name="Grigoriev I."/>
        </authorList>
    </citation>
    <scope>NUCLEOTIDE SEQUENCE</scope>
    <source>
        <strain evidence="2">CBS 113979</strain>
    </source>
</reference>
<proteinExistence type="predicted"/>
<keyword evidence="3" id="KW-1185">Reference proteome</keyword>
<dbReference type="Pfam" id="PF12013">
    <property type="entry name" value="OrsD"/>
    <property type="match status" value="1"/>
</dbReference>
<gene>
    <name evidence="2" type="ORF">K402DRAFT_426087</name>
</gene>
<protein>
    <submittedName>
        <fullName evidence="2">Uncharacterized protein</fullName>
    </submittedName>
</protein>
<dbReference type="Proteomes" id="UP000800041">
    <property type="component" value="Unassembled WGS sequence"/>
</dbReference>
<feature type="compositionally biased region" description="Basic and acidic residues" evidence="1">
    <location>
        <begin position="188"/>
        <end position="226"/>
    </location>
</feature>
<evidence type="ECO:0000256" key="1">
    <source>
        <dbReference type="SAM" id="MobiDB-lite"/>
    </source>
</evidence>
<dbReference type="AlphaFoldDB" id="A0A6G1GIM1"/>
<feature type="compositionally biased region" description="Basic residues" evidence="1">
    <location>
        <begin position="128"/>
        <end position="137"/>
    </location>
</feature>
<dbReference type="InterPro" id="IPR022698">
    <property type="entry name" value="OrsD"/>
</dbReference>